<evidence type="ECO:0000313" key="1">
    <source>
        <dbReference type="EMBL" id="OSJ08127.1"/>
    </source>
</evidence>
<accession>A0A1X3GBG2</accession>
<dbReference type="AlphaFoldDB" id="A0A1X3GBG2"/>
<organism evidence="1 2">
    <name type="scientific">Bradyrhizobium canariense</name>
    <dbReference type="NCBI Taxonomy" id="255045"/>
    <lineage>
        <taxon>Bacteria</taxon>
        <taxon>Pseudomonadati</taxon>
        <taxon>Pseudomonadota</taxon>
        <taxon>Alphaproteobacteria</taxon>
        <taxon>Hyphomicrobiales</taxon>
        <taxon>Nitrobacteraceae</taxon>
        <taxon>Bradyrhizobium</taxon>
    </lineage>
</organism>
<reference evidence="1 2" key="1">
    <citation type="submission" date="2017-03" db="EMBL/GenBank/DDBJ databases">
        <title>Whole genome sequences of fourteen strains of Bradyrhizobium canariense and one strain of Bradyrhizobium japonicum isolated from Lupinus (Papilionoideae: Genisteae) species in Algeria.</title>
        <authorList>
            <person name="Crovadore J."/>
            <person name="Chekireb D."/>
            <person name="Brachmann A."/>
            <person name="Chablais R."/>
            <person name="Cochard B."/>
            <person name="Lefort F."/>
        </authorList>
    </citation>
    <scope>NUCLEOTIDE SEQUENCE [LARGE SCALE GENOMIC DNA]</scope>
    <source>
        <strain evidence="1 2">UBMA195</strain>
    </source>
</reference>
<dbReference type="Proteomes" id="UP000193553">
    <property type="component" value="Unassembled WGS sequence"/>
</dbReference>
<dbReference type="RefSeq" id="WP_085362070.1">
    <property type="nucleotide sequence ID" value="NZ_NAFD01000179.1"/>
</dbReference>
<name>A0A1X3GBG2_9BRAD</name>
<sequence length="154" mass="17818">MTYVKQMQRIVDEYRLEGLPWPTSAKNIADWAISTGRWELPAAAVRRRCADDIASAMREEYMTDRKGRRVRLLHPAPLETEGQTEMIWDDIRSAPREHMQISFQHRRRGIVGDCRQMKVDVDSYNDAHPDAEPIQIVFDFTMDLAELEAADEAA</sequence>
<dbReference type="OrthoDB" id="7565928at2"/>
<protein>
    <submittedName>
        <fullName evidence="1">Uncharacterized protein</fullName>
    </submittedName>
</protein>
<dbReference type="EMBL" id="NAFI01000176">
    <property type="protein sequence ID" value="OSJ08127.1"/>
    <property type="molecule type" value="Genomic_DNA"/>
</dbReference>
<proteinExistence type="predicted"/>
<gene>
    <name evidence="1" type="ORF">BSZ18_20300</name>
</gene>
<comment type="caution">
    <text evidence="1">The sequence shown here is derived from an EMBL/GenBank/DDBJ whole genome shotgun (WGS) entry which is preliminary data.</text>
</comment>
<evidence type="ECO:0000313" key="2">
    <source>
        <dbReference type="Proteomes" id="UP000193553"/>
    </source>
</evidence>